<organism evidence="5 6">
    <name type="scientific">Champsocephalus gunnari</name>
    <name type="common">Mackerel icefish</name>
    <dbReference type="NCBI Taxonomy" id="52237"/>
    <lineage>
        <taxon>Eukaryota</taxon>
        <taxon>Metazoa</taxon>
        <taxon>Chordata</taxon>
        <taxon>Craniata</taxon>
        <taxon>Vertebrata</taxon>
        <taxon>Euteleostomi</taxon>
        <taxon>Actinopterygii</taxon>
        <taxon>Neopterygii</taxon>
        <taxon>Teleostei</taxon>
        <taxon>Neoteleostei</taxon>
        <taxon>Acanthomorphata</taxon>
        <taxon>Eupercaria</taxon>
        <taxon>Perciformes</taxon>
        <taxon>Notothenioidei</taxon>
        <taxon>Channichthyidae</taxon>
        <taxon>Champsocephalus</taxon>
    </lineage>
</organism>
<dbReference type="Proteomes" id="UP001331515">
    <property type="component" value="Unassembled WGS sequence"/>
</dbReference>
<evidence type="ECO:0000256" key="2">
    <source>
        <dbReference type="ARBA" id="ARBA00037467"/>
    </source>
</evidence>
<dbReference type="GO" id="GO:0061136">
    <property type="term" value="P:regulation of proteasomal protein catabolic process"/>
    <property type="evidence" value="ECO:0007669"/>
    <property type="project" value="TreeGrafter"/>
</dbReference>
<evidence type="ECO:0000313" key="6">
    <source>
        <dbReference type="Proteomes" id="UP001331515"/>
    </source>
</evidence>
<dbReference type="Gene3D" id="1.20.5.120">
    <property type="entry name" value="Proteasome activator pa28, N-terminal domain"/>
    <property type="match status" value="1"/>
</dbReference>
<dbReference type="GO" id="GO:0061133">
    <property type="term" value="F:endopeptidase activator activity"/>
    <property type="evidence" value="ECO:0007669"/>
    <property type="project" value="TreeGrafter"/>
</dbReference>
<reference evidence="5 6" key="1">
    <citation type="journal article" date="2023" name="Mol. Biol. Evol.">
        <title>Genomics of Secondarily Temperate Adaptation in the Only Non-Antarctic Icefish.</title>
        <authorList>
            <person name="Rivera-Colon A.G."/>
            <person name="Rayamajhi N."/>
            <person name="Minhas B.F."/>
            <person name="Madrigal G."/>
            <person name="Bilyk K.T."/>
            <person name="Yoon V."/>
            <person name="Hune M."/>
            <person name="Gregory S."/>
            <person name="Cheng C.H.C."/>
            <person name="Catchen J.M."/>
        </authorList>
    </citation>
    <scope>NUCLEOTIDE SEQUENCE [LARGE SCALE GENOMIC DNA]</scope>
    <source>
        <tissue evidence="5">White muscle</tissue>
    </source>
</reference>
<accession>A0AAN8CA40</accession>
<comment type="function">
    <text evidence="2">Implicated in immunoproteasome assembly and required for efficient antigen processing. The PA28 activator complex enhances the generation of class I binding peptides by altering the cleavage pattern of the proteasome.</text>
</comment>
<proteinExistence type="predicted"/>
<name>A0AAN8CA40_CHAGU</name>
<dbReference type="SUPFAM" id="SSF47216">
    <property type="entry name" value="Proteasome activator"/>
    <property type="match status" value="1"/>
</dbReference>
<evidence type="ECO:0000256" key="3">
    <source>
        <dbReference type="SAM" id="MobiDB-lite"/>
    </source>
</evidence>
<dbReference type="GO" id="GO:0005654">
    <property type="term" value="C:nucleoplasm"/>
    <property type="evidence" value="ECO:0007669"/>
    <property type="project" value="TreeGrafter"/>
</dbReference>
<dbReference type="InterPro" id="IPR036996">
    <property type="entry name" value="PA28_N_sf"/>
</dbReference>
<feature type="region of interest" description="Disordered" evidence="3">
    <location>
        <begin position="58"/>
        <end position="100"/>
    </location>
</feature>
<keyword evidence="6" id="KW-1185">Reference proteome</keyword>
<dbReference type="InterPro" id="IPR003185">
    <property type="entry name" value="Proteasome_activ_PA28_N"/>
</dbReference>
<gene>
    <name evidence="5" type="ORF">CgunFtcFv8_015417</name>
</gene>
<evidence type="ECO:0000256" key="1">
    <source>
        <dbReference type="ARBA" id="ARBA00022990"/>
    </source>
</evidence>
<feature type="domain" description="Proteasome activator PA28 N-terminal" evidence="4">
    <location>
        <begin position="11"/>
        <end position="70"/>
    </location>
</feature>
<comment type="caution">
    <text evidence="5">The sequence shown here is derived from an EMBL/GenBank/DDBJ whole genome shotgun (WGS) entry which is preliminary data.</text>
</comment>
<dbReference type="AlphaFoldDB" id="A0AAN8CA40"/>
<dbReference type="EMBL" id="JAURVH010001533">
    <property type="protein sequence ID" value="KAK5897958.1"/>
    <property type="molecule type" value="Genomic_DNA"/>
</dbReference>
<evidence type="ECO:0000313" key="5">
    <source>
        <dbReference type="EMBL" id="KAK5897958.1"/>
    </source>
</evidence>
<dbReference type="Pfam" id="PF02251">
    <property type="entry name" value="PA28_N"/>
    <property type="match status" value="1"/>
</dbReference>
<feature type="compositionally biased region" description="Basic and acidic residues" evidence="3">
    <location>
        <begin position="80"/>
        <end position="92"/>
    </location>
</feature>
<dbReference type="InterPro" id="IPR009077">
    <property type="entry name" value="Proteasome_activ_PA28"/>
</dbReference>
<dbReference type="PANTHER" id="PTHR10660:SF6">
    <property type="entry name" value="PROTEASOME ACTIVATOR COMPLEX SUBUNIT 2"/>
    <property type="match status" value="1"/>
</dbReference>
<keyword evidence="1" id="KW-0007">Acetylation</keyword>
<sequence length="100" mass="11607">MPKACLKISRANAEKVENFRQSLYQEAELLFSNYIPMKIAQLDALQRDDALSITDMSSLKAPLDIPIPDPPSPEEEEMETDKNEDEKKKESSKMWFDQWE</sequence>
<dbReference type="GO" id="GO:2000045">
    <property type="term" value="P:regulation of G1/S transition of mitotic cell cycle"/>
    <property type="evidence" value="ECO:0007669"/>
    <property type="project" value="TreeGrafter"/>
</dbReference>
<dbReference type="GO" id="GO:0008537">
    <property type="term" value="C:proteasome activator complex"/>
    <property type="evidence" value="ECO:0007669"/>
    <property type="project" value="InterPro"/>
</dbReference>
<protein>
    <recommendedName>
        <fullName evidence="4">Proteasome activator PA28 N-terminal domain-containing protein</fullName>
    </recommendedName>
</protein>
<dbReference type="InterPro" id="IPR036252">
    <property type="entry name" value="Proteasome_activ_sf"/>
</dbReference>
<evidence type="ECO:0000259" key="4">
    <source>
        <dbReference type="Pfam" id="PF02251"/>
    </source>
</evidence>
<dbReference type="PANTHER" id="PTHR10660">
    <property type="entry name" value="PROTEASOME REGULATOR PA28"/>
    <property type="match status" value="1"/>
</dbReference>
<dbReference type="GO" id="GO:0005737">
    <property type="term" value="C:cytoplasm"/>
    <property type="evidence" value="ECO:0007669"/>
    <property type="project" value="TreeGrafter"/>
</dbReference>